<proteinExistence type="predicted"/>
<organism evidence="2 3">
    <name type="scientific">Streptomyces thermolineatus</name>
    <dbReference type="NCBI Taxonomy" id="44033"/>
    <lineage>
        <taxon>Bacteria</taxon>
        <taxon>Bacillati</taxon>
        <taxon>Actinomycetota</taxon>
        <taxon>Actinomycetes</taxon>
        <taxon>Kitasatosporales</taxon>
        <taxon>Streptomycetaceae</taxon>
        <taxon>Streptomyces</taxon>
    </lineage>
</organism>
<evidence type="ECO:0000256" key="1">
    <source>
        <dbReference type="SAM" id="MobiDB-lite"/>
    </source>
</evidence>
<dbReference type="RefSeq" id="WP_344382899.1">
    <property type="nucleotide sequence ID" value="NZ_BAAATA010000009.1"/>
</dbReference>
<feature type="compositionally biased region" description="Basic and acidic residues" evidence="1">
    <location>
        <begin position="1"/>
        <end position="15"/>
    </location>
</feature>
<feature type="region of interest" description="Disordered" evidence="1">
    <location>
        <begin position="49"/>
        <end position="76"/>
    </location>
</feature>
<name>A0ABN3LI06_9ACTN</name>
<feature type="compositionally biased region" description="Basic and acidic residues" evidence="1">
    <location>
        <begin position="61"/>
        <end position="76"/>
    </location>
</feature>
<protein>
    <submittedName>
        <fullName evidence="2">Uncharacterized protein</fullName>
    </submittedName>
</protein>
<keyword evidence="3" id="KW-1185">Reference proteome</keyword>
<evidence type="ECO:0000313" key="3">
    <source>
        <dbReference type="Proteomes" id="UP001501358"/>
    </source>
</evidence>
<dbReference type="EMBL" id="BAAATA010000009">
    <property type="protein sequence ID" value="GAA2484628.1"/>
    <property type="molecule type" value="Genomic_DNA"/>
</dbReference>
<feature type="region of interest" description="Disordered" evidence="1">
    <location>
        <begin position="1"/>
        <end position="20"/>
    </location>
</feature>
<sequence>MAEEKTTTRTRKTPDDGVAQEIQRVTDEASEQGFFGVAVDPTPNENYTVAGVTQGAPTPETDEKTAAEARRASFGR</sequence>
<evidence type="ECO:0000313" key="2">
    <source>
        <dbReference type="EMBL" id="GAA2484628.1"/>
    </source>
</evidence>
<dbReference type="Proteomes" id="UP001501358">
    <property type="component" value="Unassembled WGS sequence"/>
</dbReference>
<accession>A0ABN3LI06</accession>
<reference evidence="2 3" key="1">
    <citation type="journal article" date="2019" name="Int. J. Syst. Evol. Microbiol.">
        <title>The Global Catalogue of Microorganisms (GCM) 10K type strain sequencing project: providing services to taxonomists for standard genome sequencing and annotation.</title>
        <authorList>
            <consortium name="The Broad Institute Genomics Platform"/>
            <consortium name="The Broad Institute Genome Sequencing Center for Infectious Disease"/>
            <person name="Wu L."/>
            <person name="Ma J."/>
        </authorList>
    </citation>
    <scope>NUCLEOTIDE SEQUENCE [LARGE SCALE GENOMIC DNA]</scope>
    <source>
        <strain evidence="2 3">JCM 6307</strain>
    </source>
</reference>
<comment type="caution">
    <text evidence="2">The sequence shown here is derived from an EMBL/GenBank/DDBJ whole genome shotgun (WGS) entry which is preliminary data.</text>
</comment>
<gene>
    <name evidence="2" type="ORF">GCM10010406_21120</name>
</gene>